<dbReference type="EMBL" id="MT143823">
    <property type="protein sequence ID" value="QJB03078.1"/>
    <property type="molecule type" value="Genomic_DNA"/>
</dbReference>
<accession>A0A6M3M725</accession>
<keyword evidence="1" id="KW-0479">Metal-binding</keyword>
<dbReference type="InterPro" id="IPR002694">
    <property type="entry name" value="Znf_CHC2"/>
</dbReference>
<proteinExistence type="predicted"/>
<evidence type="ECO:0000256" key="2">
    <source>
        <dbReference type="ARBA" id="ARBA00022771"/>
    </source>
</evidence>
<name>A0A6M3M725_9ZZZZ</name>
<dbReference type="AlphaFoldDB" id="A0A6M3M725"/>
<evidence type="ECO:0000256" key="1">
    <source>
        <dbReference type="ARBA" id="ARBA00022723"/>
    </source>
</evidence>
<dbReference type="SMART" id="SM00400">
    <property type="entry name" value="ZnF_CHCC"/>
    <property type="match status" value="1"/>
</dbReference>
<dbReference type="SUPFAM" id="SSF57783">
    <property type="entry name" value="Zinc beta-ribbon"/>
    <property type="match status" value="1"/>
</dbReference>
<dbReference type="Gene3D" id="3.90.580.10">
    <property type="entry name" value="Zinc finger, CHC2-type domain"/>
    <property type="match status" value="1"/>
</dbReference>
<dbReference type="PANTHER" id="PTHR30313:SF2">
    <property type="entry name" value="DNA PRIMASE"/>
    <property type="match status" value="1"/>
</dbReference>
<reference evidence="5" key="1">
    <citation type="submission" date="2020-03" db="EMBL/GenBank/DDBJ databases">
        <title>The deep terrestrial virosphere.</title>
        <authorList>
            <person name="Holmfeldt K."/>
            <person name="Nilsson E."/>
            <person name="Simone D."/>
            <person name="Lopez-Fernandez M."/>
            <person name="Wu X."/>
            <person name="de Brujin I."/>
            <person name="Lundin D."/>
            <person name="Andersson A."/>
            <person name="Bertilsson S."/>
            <person name="Dopson M."/>
        </authorList>
    </citation>
    <scope>NUCLEOTIDE SEQUENCE</scope>
    <source>
        <strain evidence="5">MM171B00920</strain>
    </source>
</reference>
<evidence type="ECO:0000259" key="4">
    <source>
        <dbReference type="SMART" id="SM00400"/>
    </source>
</evidence>
<feature type="domain" description="Zinc finger CHC2-type" evidence="4">
    <location>
        <begin position="36"/>
        <end position="78"/>
    </location>
</feature>
<dbReference type="InterPro" id="IPR050219">
    <property type="entry name" value="DnaG_primase"/>
</dbReference>
<evidence type="ECO:0000256" key="3">
    <source>
        <dbReference type="ARBA" id="ARBA00022833"/>
    </source>
</evidence>
<dbReference type="GO" id="GO:0003677">
    <property type="term" value="F:DNA binding"/>
    <property type="evidence" value="ECO:0007669"/>
    <property type="project" value="InterPro"/>
</dbReference>
<dbReference type="Pfam" id="PF01807">
    <property type="entry name" value="Zn_ribbon_DnaG"/>
    <property type="match status" value="1"/>
</dbReference>
<dbReference type="Gene3D" id="3.40.1360.10">
    <property type="match status" value="1"/>
</dbReference>
<dbReference type="InterPro" id="IPR036977">
    <property type="entry name" value="DNA_primase_Znf_CHC2"/>
</dbReference>
<dbReference type="PANTHER" id="PTHR30313">
    <property type="entry name" value="DNA PRIMASE"/>
    <property type="match status" value="1"/>
</dbReference>
<keyword evidence="3" id="KW-0862">Zinc</keyword>
<sequence>MEYLEDQGIDYRQRGDNVTQGWVNIDCIYCGEDKKHLGIHHEEGNYFHCWVCGETGDIIKLIMELEQISFKRAEVRLGQYQDFAPRKEEQREKKVYRSILPEGFEPIEGGKEPDLVRYFFDKRRFDLSICQHYSLGWVPFGEYQLRLIVPVYYGNGGYSSGEHLVSFQAIDMTGHARVRYLDCPPGRAVVENKHLLYGLEKAKGSQVVLVEGVTDKWRMGEDAVALFTKNWMRQQINLLYERAKRKRLKVLLDLDAIKDGGKLARELSALWPDVLFVELEDGDPKDPAEFSDELVKKVLET</sequence>
<dbReference type="GO" id="GO:0003899">
    <property type="term" value="F:DNA-directed RNA polymerase activity"/>
    <property type="evidence" value="ECO:0007669"/>
    <property type="project" value="InterPro"/>
</dbReference>
<keyword evidence="2" id="KW-0863">Zinc-finger</keyword>
<organism evidence="5">
    <name type="scientific">viral metagenome</name>
    <dbReference type="NCBI Taxonomy" id="1070528"/>
    <lineage>
        <taxon>unclassified sequences</taxon>
        <taxon>metagenomes</taxon>
        <taxon>organismal metagenomes</taxon>
    </lineage>
</organism>
<protein>
    <submittedName>
        <fullName evidence="5">Putative primase</fullName>
    </submittedName>
</protein>
<dbReference type="SUPFAM" id="SSF56731">
    <property type="entry name" value="DNA primase core"/>
    <property type="match status" value="1"/>
</dbReference>
<dbReference type="GO" id="GO:0005737">
    <property type="term" value="C:cytoplasm"/>
    <property type="evidence" value="ECO:0007669"/>
    <property type="project" value="TreeGrafter"/>
</dbReference>
<dbReference type="GO" id="GO:0008270">
    <property type="term" value="F:zinc ion binding"/>
    <property type="evidence" value="ECO:0007669"/>
    <property type="project" value="UniProtKB-KW"/>
</dbReference>
<dbReference type="GO" id="GO:0006269">
    <property type="term" value="P:DNA replication, synthesis of primer"/>
    <property type="evidence" value="ECO:0007669"/>
    <property type="project" value="TreeGrafter"/>
</dbReference>
<evidence type="ECO:0000313" key="5">
    <source>
        <dbReference type="EMBL" id="QJB03078.1"/>
    </source>
</evidence>
<gene>
    <name evidence="5" type="ORF">MM171B00920_0016</name>
</gene>